<evidence type="ECO:0000313" key="6">
    <source>
        <dbReference type="EMBL" id="RDI50412.1"/>
    </source>
</evidence>
<evidence type="ECO:0000256" key="3">
    <source>
        <dbReference type="RuleBase" id="RU362073"/>
    </source>
</evidence>
<keyword evidence="7" id="KW-1185">Reference proteome</keyword>
<comment type="caution">
    <text evidence="6">The sequence shown here is derived from an EMBL/GenBank/DDBJ whole genome shotgun (WGS) entry which is preliminary data.</text>
</comment>
<dbReference type="Proteomes" id="UP000254925">
    <property type="component" value="Unassembled WGS sequence"/>
</dbReference>
<dbReference type="OrthoDB" id="8004955at2"/>
<sequence>MRTTFVSTLSLLNSPRTNAAKLQAELAKANTEITTGRYADVGLQLGHRVSQSITLRQEHADLSALTDANALTSIRLSVTKSSLDNVREMADAFLNTVLSVPSSPTGPAIIQQTAQANLKSLIAEMNQVANGQYIFAGTDTKQKPLAEFTATSAGKVAIDTRFASFFGFAQSSASAKGITASQMSTFLDTAFTPLFDEANWSANWSSAQSQNIESRISPVEKMETSTNANEAAFRKLAMAYTMASELAIADLPETTRQVVIDKLVETVGAASTEIVQIQANLGMVEKRISDANERMGLQQAYLNEGVGNLEGVDPAEAKTRVDSLTTQIQMSYSLTSQLRQLSLLNYI</sequence>
<comment type="function">
    <text evidence="3">Flagellin is the subunit protein which polymerizes to form the filaments of bacterial flagella.</text>
</comment>
<comment type="similarity">
    <text evidence="1 3">Belongs to the bacterial flagellin family.</text>
</comment>
<feature type="domain" description="Flagellin N-terminal" evidence="4">
    <location>
        <begin position="6"/>
        <end position="140"/>
    </location>
</feature>
<proteinExistence type="inferred from homology"/>
<feature type="domain" description="Flagellin C-terminal" evidence="5">
    <location>
        <begin position="265"/>
        <end position="347"/>
    </location>
</feature>
<dbReference type="GO" id="GO:0005198">
    <property type="term" value="F:structural molecule activity"/>
    <property type="evidence" value="ECO:0007669"/>
    <property type="project" value="UniProtKB-UniRule"/>
</dbReference>
<dbReference type="Gene3D" id="1.20.1330.10">
    <property type="entry name" value="f41 fragment of flagellin, N-terminal domain"/>
    <property type="match status" value="1"/>
</dbReference>
<reference evidence="6 7" key="1">
    <citation type="submission" date="2018-07" db="EMBL/GenBank/DDBJ databases">
        <title>Genomic Encyclopedia of Type Strains, Phase IV (KMG-IV): sequencing the most valuable type-strain genomes for metagenomic binning, comparative biology and taxonomic classification.</title>
        <authorList>
            <person name="Goeker M."/>
        </authorList>
    </citation>
    <scope>NUCLEOTIDE SEQUENCE [LARGE SCALE GENOMIC DNA]</scope>
    <source>
        <strain evidence="6 7">DSM 14364</strain>
    </source>
</reference>
<dbReference type="EMBL" id="QQBB01000021">
    <property type="protein sequence ID" value="RDI50412.1"/>
    <property type="molecule type" value="Genomic_DNA"/>
</dbReference>
<evidence type="ECO:0000256" key="2">
    <source>
        <dbReference type="ARBA" id="ARBA00023143"/>
    </source>
</evidence>
<dbReference type="GO" id="GO:0009288">
    <property type="term" value="C:bacterial-type flagellum"/>
    <property type="evidence" value="ECO:0007669"/>
    <property type="project" value="UniProtKB-SubCell"/>
</dbReference>
<keyword evidence="2 3" id="KW-0975">Bacterial flagellum</keyword>
<evidence type="ECO:0000256" key="1">
    <source>
        <dbReference type="ARBA" id="ARBA00005709"/>
    </source>
</evidence>
<evidence type="ECO:0000259" key="4">
    <source>
        <dbReference type="Pfam" id="PF00669"/>
    </source>
</evidence>
<dbReference type="RefSeq" id="WP_114773432.1">
    <property type="nucleotide sequence ID" value="NZ_QQBB01000021.1"/>
</dbReference>
<name>A0A370H3L2_9HYPH</name>
<protein>
    <recommendedName>
        <fullName evidence="3">Flagellin</fullName>
    </recommendedName>
</protein>
<dbReference type="AlphaFoldDB" id="A0A370H3L2"/>
<dbReference type="Pfam" id="PF00669">
    <property type="entry name" value="Flagellin_N"/>
    <property type="match status" value="1"/>
</dbReference>
<keyword evidence="3" id="KW-0964">Secreted</keyword>
<dbReference type="NCBIfam" id="NF004669">
    <property type="entry name" value="PRK06008.1"/>
    <property type="match status" value="1"/>
</dbReference>
<dbReference type="PANTHER" id="PTHR42792:SF1">
    <property type="entry name" value="FLAGELLAR HOOK-ASSOCIATED PROTEIN 3"/>
    <property type="match status" value="1"/>
</dbReference>
<organism evidence="6 7">
    <name type="scientific">Microvirga subterranea</name>
    <dbReference type="NCBI Taxonomy" id="186651"/>
    <lineage>
        <taxon>Bacteria</taxon>
        <taxon>Pseudomonadati</taxon>
        <taxon>Pseudomonadota</taxon>
        <taxon>Alphaproteobacteria</taxon>
        <taxon>Hyphomicrobiales</taxon>
        <taxon>Methylobacteriaceae</taxon>
        <taxon>Microvirga</taxon>
    </lineage>
</organism>
<dbReference type="InterPro" id="IPR046358">
    <property type="entry name" value="Flagellin_C"/>
</dbReference>
<gene>
    <name evidence="6" type="ORF">DES45_12113</name>
</gene>
<accession>A0A370H3L2</accession>
<dbReference type="SUPFAM" id="SSF64518">
    <property type="entry name" value="Phase 1 flagellin"/>
    <property type="match status" value="1"/>
</dbReference>
<dbReference type="Pfam" id="PF00700">
    <property type="entry name" value="Flagellin_C"/>
    <property type="match status" value="1"/>
</dbReference>
<keyword evidence="6" id="KW-0969">Cilium</keyword>
<keyword evidence="6" id="KW-0966">Cell projection</keyword>
<dbReference type="PANTHER" id="PTHR42792">
    <property type="entry name" value="FLAGELLIN"/>
    <property type="match status" value="1"/>
</dbReference>
<comment type="subcellular location">
    <subcellularLocation>
        <location evidence="3">Secreted</location>
    </subcellularLocation>
    <subcellularLocation>
        <location evidence="3">Bacterial flagellum</location>
    </subcellularLocation>
</comment>
<dbReference type="GO" id="GO:0005576">
    <property type="term" value="C:extracellular region"/>
    <property type="evidence" value="ECO:0007669"/>
    <property type="project" value="UniProtKB-SubCell"/>
</dbReference>
<keyword evidence="6" id="KW-0282">Flagellum</keyword>
<dbReference type="InterPro" id="IPR001029">
    <property type="entry name" value="Flagellin_N"/>
</dbReference>
<evidence type="ECO:0000259" key="5">
    <source>
        <dbReference type="Pfam" id="PF00700"/>
    </source>
</evidence>
<dbReference type="InterPro" id="IPR001492">
    <property type="entry name" value="Flagellin"/>
</dbReference>
<evidence type="ECO:0000313" key="7">
    <source>
        <dbReference type="Proteomes" id="UP000254925"/>
    </source>
</evidence>